<dbReference type="EMBL" id="JABXXR010000164">
    <property type="protein sequence ID" value="NVN41675.1"/>
    <property type="molecule type" value="Genomic_DNA"/>
</dbReference>
<keyword evidence="3" id="KW-0597">Phosphoprotein</keyword>
<comment type="caution">
    <text evidence="6">The sequence shown here is derived from an EMBL/GenBank/DDBJ whole genome shotgun (WGS) entry which is preliminary data.</text>
</comment>
<dbReference type="Gene3D" id="1.10.287.130">
    <property type="match status" value="1"/>
</dbReference>
<dbReference type="Pfam" id="PF02518">
    <property type="entry name" value="HATPase_c"/>
    <property type="match status" value="1"/>
</dbReference>
<dbReference type="GO" id="GO:0000155">
    <property type="term" value="F:phosphorelay sensor kinase activity"/>
    <property type="evidence" value="ECO:0007669"/>
    <property type="project" value="InterPro"/>
</dbReference>
<dbReference type="PANTHER" id="PTHR43065">
    <property type="entry name" value="SENSOR HISTIDINE KINASE"/>
    <property type="match status" value="1"/>
</dbReference>
<accession>A0A850PAU9</accession>
<evidence type="ECO:0000256" key="2">
    <source>
        <dbReference type="ARBA" id="ARBA00012438"/>
    </source>
</evidence>
<evidence type="ECO:0000259" key="5">
    <source>
        <dbReference type="PROSITE" id="PS50109"/>
    </source>
</evidence>
<evidence type="ECO:0000256" key="1">
    <source>
        <dbReference type="ARBA" id="ARBA00000085"/>
    </source>
</evidence>
<name>A0A850PAU9_9PROT</name>
<evidence type="ECO:0000313" key="6">
    <source>
        <dbReference type="EMBL" id="NVN41675.1"/>
    </source>
</evidence>
<protein>
    <recommendedName>
        <fullName evidence="2">histidine kinase</fullName>
        <ecNumber evidence="2">2.7.13.3</ecNumber>
    </recommendedName>
</protein>
<keyword evidence="7" id="KW-1185">Reference proteome</keyword>
<dbReference type="AlphaFoldDB" id="A0A850PAU9"/>
<proteinExistence type="predicted"/>
<dbReference type="EC" id="2.7.13.3" evidence="2"/>
<feature type="coiled-coil region" evidence="4">
    <location>
        <begin position="160"/>
        <end position="187"/>
    </location>
</feature>
<dbReference type="CDD" id="cd00075">
    <property type="entry name" value="HATPase"/>
    <property type="match status" value="1"/>
</dbReference>
<dbReference type="Proteomes" id="UP000585665">
    <property type="component" value="Unassembled WGS sequence"/>
</dbReference>
<evidence type="ECO:0000313" key="7">
    <source>
        <dbReference type="Proteomes" id="UP000585665"/>
    </source>
</evidence>
<dbReference type="RefSeq" id="WP_176614555.1">
    <property type="nucleotide sequence ID" value="NZ_JABXXR010000164.1"/>
</dbReference>
<gene>
    <name evidence="6" type="ORF">HUK82_14030</name>
</gene>
<dbReference type="PROSITE" id="PS50109">
    <property type="entry name" value="HIS_KIN"/>
    <property type="match status" value="1"/>
</dbReference>
<reference evidence="6 7" key="1">
    <citation type="submission" date="2020-06" db="EMBL/GenBank/DDBJ databases">
        <title>Description of novel acetic acid bacteria.</title>
        <authorList>
            <person name="Sombolestani A."/>
        </authorList>
    </citation>
    <scope>NUCLEOTIDE SEQUENCE [LARGE SCALE GENOMIC DNA]</scope>
    <source>
        <strain evidence="6 7">LMG 27010</strain>
    </source>
</reference>
<feature type="domain" description="Histidine kinase" evidence="5">
    <location>
        <begin position="196"/>
        <end position="418"/>
    </location>
</feature>
<dbReference type="InterPro" id="IPR004358">
    <property type="entry name" value="Sig_transdc_His_kin-like_C"/>
</dbReference>
<evidence type="ECO:0000256" key="4">
    <source>
        <dbReference type="SAM" id="Coils"/>
    </source>
</evidence>
<dbReference type="InterPro" id="IPR005467">
    <property type="entry name" value="His_kinase_dom"/>
</dbReference>
<dbReference type="SUPFAM" id="SSF55874">
    <property type="entry name" value="ATPase domain of HSP90 chaperone/DNA topoisomerase II/histidine kinase"/>
    <property type="match status" value="1"/>
</dbReference>
<dbReference type="InterPro" id="IPR036890">
    <property type="entry name" value="HATPase_C_sf"/>
</dbReference>
<organism evidence="6 7">
    <name type="scientific">Ameyamaea chiangmaiensis</name>
    <dbReference type="NCBI Taxonomy" id="442969"/>
    <lineage>
        <taxon>Bacteria</taxon>
        <taxon>Pseudomonadati</taxon>
        <taxon>Pseudomonadota</taxon>
        <taxon>Alphaproteobacteria</taxon>
        <taxon>Acetobacterales</taxon>
        <taxon>Acetobacteraceae</taxon>
        <taxon>Ameyamaea</taxon>
    </lineage>
</organism>
<keyword evidence="4" id="KW-0175">Coiled coil</keyword>
<dbReference type="Gene3D" id="3.30.565.10">
    <property type="entry name" value="Histidine kinase-like ATPase, C-terminal domain"/>
    <property type="match status" value="1"/>
</dbReference>
<dbReference type="PANTHER" id="PTHR43065:SF42">
    <property type="entry name" value="TWO-COMPONENT SENSOR PPRA"/>
    <property type="match status" value="1"/>
</dbReference>
<dbReference type="InterPro" id="IPR003661">
    <property type="entry name" value="HisK_dim/P_dom"/>
</dbReference>
<dbReference type="CDD" id="cd00082">
    <property type="entry name" value="HisKA"/>
    <property type="match status" value="1"/>
</dbReference>
<dbReference type="PRINTS" id="PR00344">
    <property type="entry name" value="BCTRLSENSOR"/>
</dbReference>
<evidence type="ECO:0000256" key="3">
    <source>
        <dbReference type="ARBA" id="ARBA00022553"/>
    </source>
</evidence>
<dbReference type="InterPro" id="IPR003594">
    <property type="entry name" value="HATPase_dom"/>
</dbReference>
<dbReference type="SMART" id="SM00387">
    <property type="entry name" value="HATPase_c"/>
    <property type="match status" value="1"/>
</dbReference>
<comment type="catalytic activity">
    <reaction evidence="1">
        <text>ATP + protein L-histidine = ADP + protein N-phospho-L-histidine.</text>
        <dbReference type="EC" id="2.7.13.3"/>
    </reaction>
</comment>
<sequence>MIDQRDAEKRIAPGSGLACDGIFDRVACAFASCTSHDIRSTIGHVLTEIATACGAQSAVLMERGTTLFHIAVNAPPGHAAVGPDDAWLRGVTGGCVPASIVPAQDWEDRGGTVLVHPFSSGESGSVLALRWDAPGPRCGEGPVEQDAGRVTEMIRRIGTVIEASLQREDLAEERRALLRRLSESQNLDIASATAVALAHNLNNILAAMLGHTEVALEALRNLPRGYDAVIAIRNASERAAELIESILGFGQRDVPPAPVSMARLAAETLELIRPAVPDRITLSCDDATGGQQTLVFGRAAELQQVLFNLLRNAVQATPGEGQVALSLTQRQGDERLTMQLGALTTRPYVVVAVRDDGIGIEPELRATIFRPFYTTRPAGTGLGLSAVADIVGEHEGAIRVFSSGRSGTTFEIWFPQSGPNAQDLVLARGVGQPVVLVAPLSIREHFEDIIAALGYEPDGYETIEEALETLLATPYPPHALVLCTSSGDLDRCIVAAERFRVVTRSVPMTIAVPGRMSATPLGRIAGRQTWLAGADNNSAIAACMRLMADAGHVSTRGATR</sequence>